<dbReference type="PANTHER" id="PTHR43649">
    <property type="entry name" value="ARABINOSE-BINDING PROTEIN-RELATED"/>
    <property type="match status" value="1"/>
</dbReference>
<dbReference type="Pfam" id="PF01547">
    <property type="entry name" value="SBP_bac_1"/>
    <property type="match status" value="1"/>
</dbReference>
<evidence type="ECO:0000313" key="7">
    <source>
        <dbReference type="Proteomes" id="UP000623608"/>
    </source>
</evidence>
<dbReference type="EMBL" id="BOMY01000051">
    <property type="protein sequence ID" value="GIF25447.1"/>
    <property type="molecule type" value="Genomic_DNA"/>
</dbReference>
<keyword evidence="5" id="KW-0449">Lipoprotein</keyword>
<protein>
    <submittedName>
        <fullName evidence="6">Sugar ABC transporter substrate-binding protein</fullName>
    </submittedName>
</protein>
<evidence type="ECO:0000256" key="1">
    <source>
        <dbReference type="ARBA" id="ARBA00022475"/>
    </source>
</evidence>
<evidence type="ECO:0000256" key="3">
    <source>
        <dbReference type="ARBA" id="ARBA00023136"/>
    </source>
</evidence>
<evidence type="ECO:0000313" key="6">
    <source>
        <dbReference type="EMBL" id="GIF25447.1"/>
    </source>
</evidence>
<reference evidence="6" key="1">
    <citation type="submission" date="2021-01" db="EMBL/GenBank/DDBJ databases">
        <title>Whole genome shotgun sequence of Actinoplanes tereljensis NBRC 105297.</title>
        <authorList>
            <person name="Komaki H."/>
            <person name="Tamura T."/>
        </authorList>
    </citation>
    <scope>NUCLEOTIDE SEQUENCE</scope>
    <source>
        <strain evidence="6">NBRC 105297</strain>
    </source>
</reference>
<accession>A0A919TZ17</accession>
<dbReference type="Gene3D" id="3.40.190.10">
    <property type="entry name" value="Periplasmic binding protein-like II"/>
    <property type="match status" value="2"/>
</dbReference>
<dbReference type="InterPro" id="IPR050490">
    <property type="entry name" value="Bact_solute-bd_prot1"/>
</dbReference>
<keyword evidence="2" id="KW-0732">Signal</keyword>
<gene>
    <name evidence="6" type="ORF">Ate02nite_81770</name>
</gene>
<keyword evidence="1" id="KW-1003">Cell membrane</keyword>
<dbReference type="Proteomes" id="UP000623608">
    <property type="component" value="Unassembled WGS sequence"/>
</dbReference>
<evidence type="ECO:0000256" key="4">
    <source>
        <dbReference type="ARBA" id="ARBA00023139"/>
    </source>
</evidence>
<proteinExistence type="predicted"/>
<dbReference type="PANTHER" id="PTHR43649:SF33">
    <property type="entry name" value="POLYGALACTURONAN_RHAMNOGALACTURONAN-BINDING PROTEIN YTCQ"/>
    <property type="match status" value="1"/>
</dbReference>
<evidence type="ECO:0000256" key="5">
    <source>
        <dbReference type="ARBA" id="ARBA00023288"/>
    </source>
</evidence>
<dbReference type="PROSITE" id="PS51257">
    <property type="entry name" value="PROKAR_LIPOPROTEIN"/>
    <property type="match status" value="1"/>
</dbReference>
<name>A0A919TZ17_9ACTN</name>
<keyword evidence="7" id="KW-1185">Reference proteome</keyword>
<keyword evidence="3" id="KW-0472">Membrane</keyword>
<dbReference type="InterPro" id="IPR006059">
    <property type="entry name" value="SBP"/>
</dbReference>
<keyword evidence="4" id="KW-0564">Palmitate</keyword>
<dbReference type="AlphaFoldDB" id="A0A919TZ17"/>
<evidence type="ECO:0000256" key="2">
    <source>
        <dbReference type="ARBA" id="ARBA00022729"/>
    </source>
</evidence>
<comment type="caution">
    <text evidence="6">The sequence shown here is derived from an EMBL/GenBank/DDBJ whole genome shotgun (WGS) entry which is preliminary data.</text>
</comment>
<dbReference type="SUPFAM" id="SSF53850">
    <property type="entry name" value="Periplasmic binding protein-like II"/>
    <property type="match status" value="1"/>
</dbReference>
<organism evidence="6 7">
    <name type="scientific">Paractinoplanes tereljensis</name>
    <dbReference type="NCBI Taxonomy" id="571912"/>
    <lineage>
        <taxon>Bacteria</taxon>
        <taxon>Bacillati</taxon>
        <taxon>Actinomycetota</taxon>
        <taxon>Actinomycetes</taxon>
        <taxon>Micromonosporales</taxon>
        <taxon>Micromonosporaceae</taxon>
        <taxon>Paractinoplanes</taxon>
    </lineage>
</organism>
<sequence>MLARNPHPNDRRATGMINRRHLFGMTAALALLAGCTGGAGDDTEQSGEITGAITVLTNRTDLVDTALPKYAKAFEAKHPGTKVSFEGVTNYEGDVTTQLSGGDYGDVLLIPNTVTVDQLSQFFEPLGSVDSLKPKFRFTDEKAYDGQVYGLSVGGVASGVVVNKRIWADAGITAPPKTPEEFLAGLQAIKAKTKATPFYTNYKDGWPLSIFNSERSILDDPAINEKFPADPAPWQPGKIQYLTDGLLYDIVHAGLSEKDPLTTNWEGSKPMIASGKVATMLLGSWAIPQMKAAGSAPDDIAFWPFPYQTGGKFYSSIQGDYKAAVAKTSKNKATARAFLDFFVTESGFAADQQAVPPVIGQPLPKALQDFQNTGVELIELPAATTNAGKEDLIIKDSEIDLGGNIYRQKLVDIARGAAKGDKESYFAELNKRWAASQARVMK</sequence>